<dbReference type="STRING" id="27349.A0A0L6VEI0"/>
<comment type="caution">
    <text evidence="3">The sequence shown here is derived from an EMBL/GenBank/DDBJ whole genome shotgun (WGS) entry which is preliminary data.</text>
</comment>
<dbReference type="EMBL" id="LAVV01006645">
    <property type="protein sequence ID" value="KNZ58957.1"/>
    <property type="molecule type" value="Genomic_DNA"/>
</dbReference>
<accession>A0A0L6VEI0</accession>
<sequence>MKNLFRLSTQSKPSNNRYPPPPGPPPGQSIPHGEAGSYYSPATPVFNGSHNQTHQNQYMPPPGSPPPATNPPGYGNQFQPGAEDPLAMLSRYDTAFNFCICTVILVDDSGSMEMFWDETRDALIGVVEKAVQYDSDGIDLFFFNDPQTALNCNSPNQVRQIFRNVLPRRSTPTAASIKRILDPYLAHLHQSKNGGPMVKPMNLIVLTDGEPDRGQDPEQVIVEIGRYLDSNRFPLNQLGISFVQIGNDADVSPPRSSLIWNEKNRTPTKLGTSLTALLTRQVTIRQNAITADFILKALIGGVNRKIDHLRLR</sequence>
<evidence type="ECO:0000259" key="2">
    <source>
        <dbReference type="PROSITE" id="PS50234"/>
    </source>
</evidence>
<name>A0A0L6VEI0_9BASI</name>
<dbReference type="InterPro" id="IPR036465">
    <property type="entry name" value="vWFA_dom_sf"/>
</dbReference>
<feature type="compositionally biased region" description="Pro residues" evidence="1">
    <location>
        <begin position="18"/>
        <end position="28"/>
    </location>
</feature>
<dbReference type="OrthoDB" id="2142040at2759"/>
<feature type="domain" description="VWFA" evidence="2">
    <location>
        <begin position="101"/>
        <end position="258"/>
    </location>
</feature>
<keyword evidence="4" id="KW-1185">Reference proteome</keyword>
<dbReference type="SUPFAM" id="SSF53300">
    <property type="entry name" value="vWA-like"/>
    <property type="match status" value="1"/>
</dbReference>
<dbReference type="PROSITE" id="PS50234">
    <property type="entry name" value="VWFA"/>
    <property type="match status" value="1"/>
</dbReference>
<feature type="region of interest" description="Disordered" evidence="1">
    <location>
        <begin position="1"/>
        <end position="82"/>
    </location>
</feature>
<evidence type="ECO:0000313" key="4">
    <source>
        <dbReference type="Proteomes" id="UP000037035"/>
    </source>
</evidence>
<organism evidence="3 4">
    <name type="scientific">Puccinia sorghi</name>
    <dbReference type="NCBI Taxonomy" id="27349"/>
    <lineage>
        <taxon>Eukaryota</taxon>
        <taxon>Fungi</taxon>
        <taxon>Dikarya</taxon>
        <taxon>Basidiomycota</taxon>
        <taxon>Pucciniomycotina</taxon>
        <taxon>Pucciniomycetes</taxon>
        <taxon>Pucciniales</taxon>
        <taxon>Pucciniaceae</taxon>
        <taxon>Puccinia</taxon>
    </lineage>
</organism>
<reference evidence="3 4" key="1">
    <citation type="submission" date="2015-08" db="EMBL/GenBank/DDBJ databases">
        <title>Next Generation Sequencing and Analysis of the Genome of Puccinia sorghi L Schw, the Causal Agent of Maize Common Rust.</title>
        <authorList>
            <person name="Rochi L."/>
            <person name="Burguener G."/>
            <person name="Darino M."/>
            <person name="Turjanski A."/>
            <person name="Kreff E."/>
            <person name="Dieguez M.J."/>
            <person name="Sacco F."/>
        </authorList>
    </citation>
    <scope>NUCLEOTIDE SEQUENCE [LARGE SCALE GENOMIC DNA]</scope>
    <source>
        <strain evidence="3 4">RO10H11247</strain>
    </source>
</reference>
<dbReference type="PANTHER" id="PTHR34706:SF1">
    <property type="entry name" value="VWFA DOMAIN-CONTAINING PROTEIN"/>
    <property type="match status" value="1"/>
</dbReference>
<evidence type="ECO:0000256" key="1">
    <source>
        <dbReference type="SAM" id="MobiDB-lite"/>
    </source>
</evidence>
<gene>
    <name evidence="3" type="ORF">VP01_1827g7</name>
</gene>
<dbReference type="Gene3D" id="3.40.50.410">
    <property type="entry name" value="von Willebrand factor, type A domain"/>
    <property type="match status" value="1"/>
</dbReference>
<protein>
    <recommendedName>
        <fullName evidence="2">VWFA domain-containing protein</fullName>
    </recommendedName>
</protein>
<feature type="compositionally biased region" description="Pro residues" evidence="1">
    <location>
        <begin position="59"/>
        <end position="70"/>
    </location>
</feature>
<feature type="compositionally biased region" description="Polar residues" evidence="1">
    <location>
        <begin position="1"/>
        <end position="17"/>
    </location>
</feature>
<dbReference type="PANTHER" id="PTHR34706">
    <property type="entry name" value="SLR1338 PROTEIN"/>
    <property type="match status" value="1"/>
</dbReference>
<dbReference type="AlphaFoldDB" id="A0A0L6VEI0"/>
<evidence type="ECO:0000313" key="3">
    <source>
        <dbReference type="EMBL" id="KNZ58957.1"/>
    </source>
</evidence>
<dbReference type="Pfam" id="PF00092">
    <property type="entry name" value="VWA"/>
    <property type="match status" value="1"/>
</dbReference>
<dbReference type="Proteomes" id="UP000037035">
    <property type="component" value="Unassembled WGS sequence"/>
</dbReference>
<feature type="compositionally biased region" description="Polar residues" evidence="1">
    <location>
        <begin position="46"/>
        <end position="58"/>
    </location>
</feature>
<dbReference type="InterPro" id="IPR002035">
    <property type="entry name" value="VWF_A"/>
</dbReference>
<dbReference type="VEuPathDB" id="FungiDB:VP01_1827g7"/>
<proteinExistence type="predicted"/>